<keyword evidence="6" id="KW-0235">DNA replication</keyword>
<dbReference type="Gene3D" id="1.10.10.1600">
    <property type="entry name" value="Bacterial DNA polymerase III alpha subunit, thumb domain"/>
    <property type="match status" value="1"/>
</dbReference>
<dbReference type="InterPro" id="IPR016195">
    <property type="entry name" value="Pol/histidinol_Pase-like"/>
</dbReference>
<dbReference type="NCBIfam" id="NF004226">
    <property type="entry name" value="PRK05673.1"/>
    <property type="match status" value="1"/>
</dbReference>
<evidence type="ECO:0000256" key="2">
    <source>
        <dbReference type="ARBA" id="ARBA00012417"/>
    </source>
</evidence>
<dbReference type="InterPro" id="IPR004805">
    <property type="entry name" value="DnaE2/DnaE/PolC"/>
</dbReference>
<evidence type="ECO:0000256" key="4">
    <source>
        <dbReference type="ARBA" id="ARBA00022679"/>
    </source>
</evidence>
<dbReference type="AlphaFoldDB" id="A0A143PPF1"/>
<dbReference type="InterPro" id="IPR029460">
    <property type="entry name" value="DNAPol_HHH"/>
</dbReference>
<dbReference type="InterPro" id="IPR003141">
    <property type="entry name" value="Pol/His_phosphatase_N"/>
</dbReference>
<evidence type="ECO:0000256" key="6">
    <source>
        <dbReference type="ARBA" id="ARBA00022705"/>
    </source>
</evidence>
<proteinExistence type="predicted"/>
<dbReference type="Pfam" id="PF14579">
    <property type="entry name" value="HHH_6"/>
    <property type="match status" value="1"/>
</dbReference>
<dbReference type="Gene3D" id="1.10.150.870">
    <property type="match status" value="1"/>
</dbReference>
<comment type="catalytic activity">
    <reaction evidence="8">
        <text>DNA(n) + a 2'-deoxyribonucleoside 5'-triphosphate = DNA(n+1) + diphosphate</text>
        <dbReference type="Rhea" id="RHEA:22508"/>
        <dbReference type="Rhea" id="RHEA-COMP:17339"/>
        <dbReference type="Rhea" id="RHEA-COMP:17340"/>
        <dbReference type="ChEBI" id="CHEBI:33019"/>
        <dbReference type="ChEBI" id="CHEBI:61560"/>
        <dbReference type="ChEBI" id="CHEBI:173112"/>
        <dbReference type="EC" id="2.7.7.7"/>
    </reaction>
</comment>
<dbReference type="GO" id="GO:0003887">
    <property type="term" value="F:DNA-directed DNA polymerase activity"/>
    <property type="evidence" value="ECO:0007669"/>
    <property type="project" value="UniProtKB-KW"/>
</dbReference>
<reference evidence="11" key="2">
    <citation type="submission" date="2016-04" db="EMBL/GenBank/DDBJ databases">
        <title>First Complete Genome Sequence of a Subdivision 6 Acidobacterium.</title>
        <authorList>
            <person name="Huang S."/>
            <person name="Vieira S."/>
            <person name="Bunk B."/>
            <person name="Riedel T."/>
            <person name="Sproeer C."/>
            <person name="Overmann J."/>
        </authorList>
    </citation>
    <scope>NUCLEOTIDE SEQUENCE [LARGE SCALE GENOMIC DNA]</scope>
    <source>
        <strain evidence="11">DSM 100886 HEG_-6_39</strain>
    </source>
</reference>
<dbReference type="GO" id="GO:0005737">
    <property type="term" value="C:cytoplasm"/>
    <property type="evidence" value="ECO:0007669"/>
    <property type="project" value="UniProtKB-SubCell"/>
</dbReference>
<evidence type="ECO:0000256" key="7">
    <source>
        <dbReference type="ARBA" id="ARBA00022932"/>
    </source>
</evidence>
<dbReference type="SMART" id="SM00481">
    <property type="entry name" value="POLIIIAc"/>
    <property type="match status" value="1"/>
</dbReference>
<dbReference type="OrthoDB" id="9803237at2"/>
<name>A0A143PPF1_LUTPR</name>
<dbReference type="NCBIfam" id="NF005298">
    <property type="entry name" value="PRK06826.1"/>
    <property type="match status" value="1"/>
</dbReference>
<dbReference type="CDD" id="cd12113">
    <property type="entry name" value="PHP_PolIIIA_DnaE3"/>
    <property type="match status" value="1"/>
</dbReference>
<keyword evidence="4 10" id="KW-0808">Transferase</keyword>
<gene>
    <name evidence="10" type="primary">dnaE</name>
    <name evidence="10" type="ORF">LuPra_03531</name>
</gene>
<dbReference type="Pfam" id="PF07733">
    <property type="entry name" value="DNA_pol3_alpha"/>
    <property type="match status" value="1"/>
</dbReference>
<dbReference type="EMBL" id="CP015136">
    <property type="protein sequence ID" value="AMY10301.1"/>
    <property type="molecule type" value="Genomic_DNA"/>
</dbReference>
<dbReference type="InterPro" id="IPR004365">
    <property type="entry name" value="NA-bd_OB_tRNA"/>
</dbReference>
<evidence type="ECO:0000256" key="5">
    <source>
        <dbReference type="ARBA" id="ARBA00022695"/>
    </source>
</evidence>
<comment type="subcellular location">
    <subcellularLocation>
        <location evidence="1">Cytoplasm</location>
    </subcellularLocation>
</comment>
<accession>A0A143PPF1</accession>
<evidence type="ECO:0000313" key="10">
    <source>
        <dbReference type="EMBL" id="AMY10301.1"/>
    </source>
</evidence>
<dbReference type="Proteomes" id="UP000076079">
    <property type="component" value="Chromosome"/>
</dbReference>
<dbReference type="STRING" id="1855912.LuPra_03531"/>
<evidence type="ECO:0000313" key="11">
    <source>
        <dbReference type="Proteomes" id="UP000076079"/>
    </source>
</evidence>
<dbReference type="EC" id="2.7.7.7" evidence="2"/>
<dbReference type="PATRIC" id="fig|1813736.3.peg.3740"/>
<dbReference type="PANTHER" id="PTHR32294">
    <property type="entry name" value="DNA POLYMERASE III SUBUNIT ALPHA"/>
    <property type="match status" value="1"/>
</dbReference>
<dbReference type="KEGG" id="abac:LuPra_03531"/>
<sequence>MKDFVHLHLHTEYSLLDGACRVDELLKEAARLGMPSLAVTEHGNLFSSVVFYDTAKKHGVRPILGCEVYVAPGDRRDRSGVPGETQNHLVLLAETNEGYHNLIKLVSSGYTDGFYYKPRIDKQLLQKHSAGLIGLSSCLKGEVAEGIYKDKIEKSRTAAGQYAEIFGKGNFFLEMQYQGLREQKVVNDSLPSLARELDLPMVITNDVHYLRNGDHKPHDILLCIGTGKSVNDAHRLKYGSDEFYLKTPEQMWERFGEYPDALTNTARIAERCHVNLDAKGYHLPNFDVPAGETLDGHFERITREGFAGRLPRLQELIGRGALRHTLDEYATRLDYEIAMIQKMGYTGYFLIVWDFIRYAREQGIPVGPGRGSAAGSVVAWCLRITDVDPIEFDLIFERFLNPERVSMPDIDIDFCERRRGEVIEYVTRKYGRENVAQIITFGTMKAKAVVRDVGRVLDMTYADVDRVAKLIPPALDMTLEKALAENPALKQLRDSDPKVKELLEIGQRLEGMTRHASVHAAGVVIAPSAITDYAPLYKGARDEIVTQWAMKEIERMGLLKMDFLGLSTLTLIDDALKEIRRTTGETLDIDAIPMDDQKTFALFADGQTAGVFQFESSGMREVLRKAKPSRFDDLIALNALYRPGPLGAGVVDSFVNRRHGREPITYMVPQMEPILSDTYGVIAYQEQVMRVARDVGGFTMGEADVLRKAMGKKDPKVMAAQRDRFVHGAIENKLSEKKAGEIFDLLAYFAGYGFNKSHSTTYALLAYQTGYLKANYPRYFMAALLTIEAQNTDKLSQYLGECRDLGVPVLPPDVNLSQLPFTVEPEGVRFGLTAVKNVGEGAIKSILGVRTERGGRIDALRSVCEHADLRLVNKRVLESLAKAGALDSLAPPDEPITSRRARLCAAIDRALEHGNRIQKDRDRGQTQLFDSMFGGEDGSDDGALTASDLALPDAEPFPNAQVLAFEKEALGLYLSGHPLAAHQDDLAKAGARPIGQCTEAAADVLVGGIISGVRQVKTKKGDRMAAFMLEDLDASLEVVAFPETFRNFAHAIENDRMVLVRGKLEAGDDTAKILASEIKPLSSLNETLSREVVISLKTPSRTMFEDVAVVLLRHRGDRRVRLEVEIRDLPRPMRVLAELGMVLVRPSEQLVADLERLCGVGAVKLR</sequence>
<organism evidence="10 11">
    <name type="scientific">Luteitalea pratensis</name>
    <dbReference type="NCBI Taxonomy" id="1855912"/>
    <lineage>
        <taxon>Bacteria</taxon>
        <taxon>Pseudomonadati</taxon>
        <taxon>Acidobacteriota</taxon>
        <taxon>Vicinamibacteria</taxon>
        <taxon>Vicinamibacterales</taxon>
        <taxon>Vicinamibacteraceae</taxon>
        <taxon>Luteitalea</taxon>
    </lineage>
</organism>
<dbReference type="GO" id="GO:0006260">
    <property type="term" value="P:DNA replication"/>
    <property type="evidence" value="ECO:0007669"/>
    <property type="project" value="UniProtKB-KW"/>
</dbReference>
<dbReference type="InterPro" id="IPR011708">
    <property type="entry name" value="DNA_pol3_alpha_NTPase_dom"/>
</dbReference>
<dbReference type="Pfam" id="PF01336">
    <property type="entry name" value="tRNA_anti-codon"/>
    <property type="match status" value="1"/>
</dbReference>
<protein>
    <recommendedName>
        <fullName evidence="3">DNA polymerase III subunit alpha</fullName>
        <ecNumber evidence="2">2.7.7.7</ecNumber>
    </recommendedName>
</protein>
<dbReference type="InterPro" id="IPR004013">
    <property type="entry name" value="PHP_dom"/>
</dbReference>
<dbReference type="Gene3D" id="3.20.20.140">
    <property type="entry name" value="Metal-dependent hydrolases"/>
    <property type="match status" value="1"/>
</dbReference>
<keyword evidence="7" id="KW-0239">DNA-directed DNA polymerase</keyword>
<feature type="domain" description="Polymerase/histidinol phosphatase N-terminal" evidence="9">
    <location>
        <begin position="5"/>
        <end position="72"/>
    </location>
</feature>
<dbReference type="InterPro" id="IPR040982">
    <property type="entry name" value="DNA_pol3_finger"/>
</dbReference>
<evidence type="ECO:0000256" key="1">
    <source>
        <dbReference type="ARBA" id="ARBA00004496"/>
    </source>
</evidence>
<dbReference type="SUPFAM" id="SSF89550">
    <property type="entry name" value="PHP domain-like"/>
    <property type="match status" value="1"/>
</dbReference>
<dbReference type="NCBIfam" id="TIGR00594">
    <property type="entry name" value="polc"/>
    <property type="match status" value="1"/>
</dbReference>
<reference evidence="10 11" key="1">
    <citation type="journal article" date="2016" name="Genome Announc.">
        <title>First Complete Genome Sequence of a Subdivision 6 Acidobacterium Strain.</title>
        <authorList>
            <person name="Huang S."/>
            <person name="Vieira S."/>
            <person name="Bunk B."/>
            <person name="Riedel T."/>
            <person name="Sproer C."/>
            <person name="Overmann J."/>
        </authorList>
    </citation>
    <scope>NUCLEOTIDE SEQUENCE [LARGE SCALE GENOMIC DNA]</scope>
    <source>
        <strain evidence="11">DSM 100886 HEG_-6_39</strain>
    </source>
</reference>
<dbReference type="Pfam" id="PF02811">
    <property type="entry name" value="PHP"/>
    <property type="match status" value="1"/>
</dbReference>
<keyword evidence="11" id="KW-1185">Reference proteome</keyword>
<dbReference type="InterPro" id="IPR041931">
    <property type="entry name" value="DNA_pol3_alpha_thumb_dom"/>
</dbReference>
<dbReference type="RefSeq" id="WP_110171953.1">
    <property type="nucleotide sequence ID" value="NZ_CP015136.1"/>
</dbReference>
<dbReference type="GO" id="GO:0008408">
    <property type="term" value="F:3'-5' exonuclease activity"/>
    <property type="evidence" value="ECO:0007669"/>
    <property type="project" value="InterPro"/>
</dbReference>
<evidence type="ECO:0000256" key="3">
    <source>
        <dbReference type="ARBA" id="ARBA00019114"/>
    </source>
</evidence>
<dbReference type="PANTHER" id="PTHR32294:SF0">
    <property type="entry name" value="DNA POLYMERASE III SUBUNIT ALPHA"/>
    <property type="match status" value="1"/>
</dbReference>
<evidence type="ECO:0000256" key="8">
    <source>
        <dbReference type="ARBA" id="ARBA00049244"/>
    </source>
</evidence>
<dbReference type="CDD" id="cd04485">
    <property type="entry name" value="DnaE_OBF"/>
    <property type="match status" value="1"/>
</dbReference>
<keyword evidence="5 10" id="KW-0548">Nucleotidyltransferase</keyword>
<evidence type="ECO:0000259" key="9">
    <source>
        <dbReference type="SMART" id="SM00481"/>
    </source>
</evidence>
<dbReference type="Pfam" id="PF17657">
    <property type="entry name" value="DNA_pol3_finger"/>
    <property type="match status" value="1"/>
</dbReference>
<dbReference type="GO" id="GO:0003676">
    <property type="term" value="F:nucleic acid binding"/>
    <property type="evidence" value="ECO:0007669"/>
    <property type="project" value="InterPro"/>
</dbReference>